<dbReference type="InterPro" id="IPR043183">
    <property type="entry name" value="DNJB2/6-like"/>
</dbReference>
<keyword evidence="3" id="KW-1185">Reference proteome</keyword>
<name>A0A643BVW0_BALPH</name>
<reference evidence="2 3" key="1">
    <citation type="journal article" date="2019" name="PLoS ONE">
        <title>Genomic analyses reveal an absence of contemporary introgressive admixture between fin whales and blue whales, despite known hybrids.</title>
        <authorList>
            <person name="Westbury M.V."/>
            <person name="Petersen B."/>
            <person name="Lorenzen E.D."/>
        </authorList>
    </citation>
    <scope>NUCLEOTIDE SEQUENCE [LARGE SCALE GENOMIC DNA]</scope>
    <source>
        <strain evidence="2">FinWhale-01</strain>
    </source>
</reference>
<dbReference type="PANTHER" id="PTHR45168">
    <property type="entry name" value="DNAJ HOMOLOG SUBFAMILY B MEMBER 2"/>
    <property type="match status" value="1"/>
</dbReference>
<proteinExistence type="predicted"/>
<keyword evidence="1" id="KW-0143">Chaperone</keyword>
<dbReference type="Proteomes" id="UP000437017">
    <property type="component" value="Unassembled WGS sequence"/>
</dbReference>
<dbReference type="GO" id="GO:0030544">
    <property type="term" value="F:Hsp70 protein binding"/>
    <property type="evidence" value="ECO:0007669"/>
    <property type="project" value="InterPro"/>
</dbReference>
<protein>
    <submittedName>
        <fullName evidence="2">Uncharacterized protein</fullName>
    </submittedName>
</protein>
<dbReference type="GO" id="GO:0051082">
    <property type="term" value="F:unfolded protein binding"/>
    <property type="evidence" value="ECO:0007669"/>
    <property type="project" value="InterPro"/>
</dbReference>
<dbReference type="EMBL" id="SGJD01004012">
    <property type="protein sequence ID" value="KAB0392136.1"/>
    <property type="molecule type" value="Genomic_DNA"/>
</dbReference>
<evidence type="ECO:0000313" key="3">
    <source>
        <dbReference type="Proteomes" id="UP000437017"/>
    </source>
</evidence>
<sequence length="204" mass="23086">MLQPRILKRLIGNWHQHSNQIKILRIKRGEKIQIAKICQKQLNDGGGSHFDRPFEFGFRFLNPDVVFRKYFGGRDFFYLTSLKTHLRTYLGPHGNKSWGTGSLFSALSGFPSFGGGFSSFDTKFTLFSSLRHGGLTSFSSMSFGGSGMGNFKSMSTSTKLINGRKITTKRIVKNVEERLEVEKDGQLKSLTIKCKELQLCLDKE</sequence>
<evidence type="ECO:0000313" key="2">
    <source>
        <dbReference type="EMBL" id="KAB0392136.1"/>
    </source>
</evidence>
<comment type="caution">
    <text evidence="2">The sequence shown here is derived from an EMBL/GenBank/DDBJ whole genome shotgun (WGS) entry which is preliminary data.</text>
</comment>
<dbReference type="OrthoDB" id="10250354at2759"/>
<dbReference type="PANTHER" id="PTHR45168:SF4">
    <property type="entry name" value="SIMILAR TO DNAJ HOMOLOG SUBFAMILY B MEMBER 6 (HEAT SHOCK PROTEIN J2) (HSJ-2) (MRJ) (MDJ4)"/>
    <property type="match status" value="1"/>
</dbReference>
<accession>A0A643BVW0</accession>
<gene>
    <name evidence="2" type="ORF">E2I00_018610</name>
</gene>
<evidence type="ECO:0000256" key="1">
    <source>
        <dbReference type="ARBA" id="ARBA00023186"/>
    </source>
</evidence>
<dbReference type="AlphaFoldDB" id="A0A643BVW0"/>
<organism evidence="2 3">
    <name type="scientific">Balaenoptera physalus</name>
    <name type="common">Fin whale</name>
    <name type="synonym">Balaena physalus</name>
    <dbReference type="NCBI Taxonomy" id="9770"/>
    <lineage>
        <taxon>Eukaryota</taxon>
        <taxon>Metazoa</taxon>
        <taxon>Chordata</taxon>
        <taxon>Craniata</taxon>
        <taxon>Vertebrata</taxon>
        <taxon>Euteleostomi</taxon>
        <taxon>Mammalia</taxon>
        <taxon>Eutheria</taxon>
        <taxon>Laurasiatheria</taxon>
        <taxon>Artiodactyla</taxon>
        <taxon>Whippomorpha</taxon>
        <taxon>Cetacea</taxon>
        <taxon>Mysticeti</taxon>
        <taxon>Balaenopteridae</taxon>
        <taxon>Balaenoptera</taxon>
    </lineage>
</organism>